<evidence type="ECO:0000259" key="1">
    <source>
        <dbReference type="PROSITE" id="PS50943"/>
    </source>
</evidence>
<dbReference type="EMBL" id="MFES01000013">
    <property type="protein sequence ID" value="OGE86073.1"/>
    <property type="molecule type" value="Genomic_DNA"/>
</dbReference>
<evidence type="ECO:0000313" key="2">
    <source>
        <dbReference type="EMBL" id="OGE86073.1"/>
    </source>
</evidence>
<organism evidence="2 3">
    <name type="scientific">Candidatus Doudnabacteria bacterium RIFCSPHIGHO2_02_FULL_46_11</name>
    <dbReference type="NCBI Taxonomy" id="1817832"/>
    <lineage>
        <taxon>Bacteria</taxon>
        <taxon>Candidatus Doudnaibacteriota</taxon>
    </lineage>
</organism>
<feature type="domain" description="HTH cro/C1-type" evidence="1">
    <location>
        <begin position="43"/>
        <end position="97"/>
    </location>
</feature>
<reference evidence="2 3" key="1">
    <citation type="journal article" date="2016" name="Nat. Commun.">
        <title>Thousands of microbial genomes shed light on interconnected biogeochemical processes in an aquifer system.</title>
        <authorList>
            <person name="Anantharaman K."/>
            <person name="Brown C.T."/>
            <person name="Hug L.A."/>
            <person name="Sharon I."/>
            <person name="Castelle C.J."/>
            <person name="Probst A.J."/>
            <person name="Thomas B.C."/>
            <person name="Singh A."/>
            <person name="Wilkins M.J."/>
            <person name="Karaoz U."/>
            <person name="Brodie E.L."/>
            <person name="Williams K.H."/>
            <person name="Hubbard S.S."/>
            <person name="Banfield J.F."/>
        </authorList>
    </citation>
    <scope>NUCLEOTIDE SEQUENCE [LARGE SCALE GENOMIC DNA]</scope>
</reference>
<protein>
    <recommendedName>
        <fullName evidence="1">HTH cro/C1-type domain-containing protein</fullName>
    </recommendedName>
</protein>
<evidence type="ECO:0000313" key="3">
    <source>
        <dbReference type="Proteomes" id="UP000176786"/>
    </source>
</evidence>
<dbReference type="STRING" id="1817832.A3J48_03885"/>
<dbReference type="Gene3D" id="1.10.260.40">
    <property type="entry name" value="lambda repressor-like DNA-binding domains"/>
    <property type="match status" value="1"/>
</dbReference>
<dbReference type="InterPro" id="IPR001387">
    <property type="entry name" value="Cro/C1-type_HTH"/>
</dbReference>
<dbReference type="Pfam" id="PF13560">
    <property type="entry name" value="HTH_31"/>
    <property type="match status" value="1"/>
</dbReference>
<dbReference type="InterPro" id="IPR010982">
    <property type="entry name" value="Lambda_DNA-bd_dom_sf"/>
</dbReference>
<dbReference type="Proteomes" id="UP000176786">
    <property type="component" value="Unassembled WGS sequence"/>
</dbReference>
<dbReference type="SUPFAM" id="SSF47413">
    <property type="entry name" value="lambda repressor-like DNA-binding domains"/>
    <property type="match status" value="1"/>
</dbReference>
<dbReference type="GO" id="GO:0003677">
    <property type="term" value="F:DNA binding"/>
    <property type="evidence" value="ECO:0007669"/>
    <property type="project" value="InterPro"/>
</dbReference>
<sequence length="121" mass="13779">MICPTGVVPKYKGEFMAKFKGVRLSPRDRAEEKTIRREIGAFFRVKRELLGLLQKDVADAVGMHVSKLCEVEVGKAGLTLLRIRQLSRFYQVSAEEKQLLCEILFEGLGTASSMEEFRLRE</sequence>
<accession>A0A1F5P845</accession>
<proteinExistence type="predicted"/>
<name>A0A1F5P845_9BACT</name>
<comment type="caution">
    <text evidence="2">The sequence shown here is derived from an EMBL/GenBank/DDBJ whole genome shotgun (WGS) entry which is preliminary data.</text>
</comment>
<dbReference type="PROSITE" id="PS50943">
    <property type="entry name" value="HTH_CROC1"/>
    <property type="match status" value="1"/>
</dbReference>
<gene>
    <name evidence="2" type="ORF">A3J48_03885</name>
</gene>
<dbReference type="AlphaFoldDB" id="A0A1F5P845"/>
<dbReference type="SMART" id="SM00530">
    <property type="entry name" value="HTH_XRE"/>
    <property type="match status" value="1"/>
</dbReference>